<dbReference type="Gene3D" id="3.40.50.200">
    <property type="entry name" value="Peptidase S8/S53 domain"/>
    <property type="match status" value="1"/>
</dbReference>
<dbReference type="PANTHER" id="PTHR43806:SF11">
    <property type="entry name" value="CEREVISIN-RELATED"/>
    <property type="match status" value="1"/>
</dbReference>
<accession>A0A9P4IPW7</accession>
<comment type="caution">
    <text evidence="10">The sequence shown here is derived from an EMBL/GenBank/DDBJ whole genome shotgun (WGS) entry which is preliminary data.</text>
</comment>
<evidence type="ECO:0000256" key="7">
    <source>
        <dbReference type="SAM" id="SignalP"/>
    </source>
</evidence>
<evidence type="ECO:0000259" key="9">
    <source>
        <dbReference type="Pfam" id="PF05922"/>
    </source>
</evidence>
<dbReference type="PROSITE" id="PS00138">
    <property type="entry name" value="SUBTILASE_SER"/>
    <property type="match status" value="1"/>
</dbReference>
<keyword evidence="3 7" id="KW-0732">Signal</keyword>
<feature type="active site" description="Charge relay system" evidence="6">
    <location>
        <position position="363"/>
    </location>
</feature>
<feature type="chain" id="PRO_5040134578" evidence="7">
    <location>
        <begin position="21"/>
        <end position="418"/>
    </location>
</feature>
<dbReference type="PRINTS" id="PR00723">
    <property type="entry name" value="SUBTILISIN"/>
</dbReference>
<evidence type="ECO:0000313" key="11">
    <source>
        <dbReference type="Proteomes" id="UP000799439"/>
    </source>
</evidence>
<dbReference type="PROSITE" id="PS51892">
    <property type="entry name" value="SUBTILASE"/>
    <property type="match status" value="1"/>
</dbReference>
<evidence type="ECO:0000256" key="5">
    <source>
        <dbReference type="ARBA" id="ARBA00022825"/>
    </source>
</evidence>
<dbReference type="Pfam" id="PF00082">
    <property type="entry name" value="Peptidase_S8"/>
    <property type="match status" value="1"/>
</dbReference>
<dbReference type="InterPro" id="IPR010259">
    <property type="entry name" value="S8pro/Inhibitor_I9"/>
</dbReference>
<dbReference type="FunFam" id="3.40.50.200:FF:000007">
    <property type="entry name" value="Subtilisin-like serine protease"/>
    <property type="match status" value="1"/>
</dbReference>
<evidence type="ECO:0000256" key="1">
    <source>
        <dbReference type="ARBA" id="ARBA00011073"/>
    </source>
</evidence>
<dbReference type="EMBL" id="ML996094">
    <property type="protein sequence ID" value="KAF2147923.1"/>
    <property type="molecule type" value="Genomic_DNA"/>
</dbReference>
<keyword evidence="4 6" id="KW-0378">Hydrolase</keyword>
<dbReference type="CDD" id="cd04077">
    <property type="entry name" value="Peptidases_S8_PCSK9_ProteinaseK_like"/>
    <property type="match status" value="1"/>
</dbReference>
<dbReference type="OrthoDB" id="206201at2759"/>
<evidence type="ECO:0000256" key="4">
    <source>
        <dbReference type="ARBA" id="ARBA00022801"/>
    </source>
</evidence>
<feature type="signal peptide" evidence="7">
    <location>
        <begin position="1"/>
        <end position="20"/>
    </location>
</feature>
<comment type="similarity">
    <text evidence="1 6">Belongs to the peptidase S8 family.</text>
</comment>
<feature type="domain" description="Inhibitor I9" evidence="9">
    <location>
        <begin position="37"/>
        <end position="114"/>
    </location>
</feature>
<dbReference type="SUPFAM" id="SSF52743">
    <property type="entry name" value="Subtilisin-like"/>
    <property type="match status" value="1"/>
</dbReference>
<feature type="active site" description="Charge relay system" evidence="6">
    <location>
        <position position="175"/>
    </location>
</feature>
<evidence type="ECO:0000313" key="10">
    <source>
        <dbReference type="EMBL" id="KAF2147923.1"/>
    </source>
</evidence>
<dbReference type="Proteomes" id="UP000799439">
    <property type="component" value="Unassembled WGS sequence"/>
</dbReference>
<gene>
    <name evidence="10" type="ORF">K461DRAFT_330053</name>
</gene>
<dbReference type="InterPro" id="IPR015500">
    <property type="entry name" value="Peptidase_S8_subtilisin-rel"/>
</dbReference>
<dbReference type="InterPro" id="IPR000209">
    <property type="entry name" value="Peptidase_S8/S53_dom"/>
</dbReference>
<evidence type="ECO:0000256" key="2">
    <source>
        <dbReference type="ARBA" id="ARBA00022670"/>
    </source>
</evidence>
<feature type="domain" description="Peptidase S8/S53" evidence="8">
    <location>
        <begin position="173"/>
        <end position="378"/>
    </location>
</feature>
<proteinExistence type="inferred from homology"/>
<dbReference type="Pfam" id="PF05922">
    <property type="entry name" value="Inhibitor_I9"/>
    <property type="match status" value="1"/>
</dbReference>
<dbReference type="InterPro" id="IPR050131">
    <property type="entry name" value="Peptidase_S8_subtilisin-like"/>
</dbReference>
<dbReference type="AlphaFoldDB" id="A0A9P4IPW7"/>
<dbReference type="GO" id="GO:0004252">
    <property type="term" value="F:serine-type endopeptidase activity"/>
    <property type="evidence" value="ECO:0007669"/>
    <property type="project" value="UniProtKB-UniRule"/>
</dbReference>
<keyword evidence="2 6" id="KW-0645">Protease</keyword>
<keyword evidence="5 6" id="KW-0720">Serine protease</keyword>
<name>A0A9P4IPW7_9PEZI</name>
<reference evidence="10" key="1">
    <citation type="journal article" date="2020" name="Stud. Mycol.">
        <title>101 Dothideomycetes genomes: a test case for predicting lifestyles and emergence of pathogens.</title>
        <authorList>
            <person name="Haridas S."/>
            <person name="Albert R."/>
            <person name="Binder M."/>
            <person name="Bloem J."/>
            <person name="Labutti K."/>
            <person name="Salamov A."/>
            <person name="Andreopoulos B."/>
            <person name="Baker S."/>
            <person name="Barry K."/>
            <person name="Bills G."/>
            <person name="Bluhm B."/>
            <person name="Cannon C."/>
            <person name="Castanera R."/>
            <person name="Culley D."/>
            <person name="Daum C."/>
            <person name="Ezra D."/>
            <person name="Gonzalez J."/>
            <person name="Henrissat B."/>
            <person name="Kuo A."/>
            <person name="Liang C."/>
            <person name="Lipzen A."/>
            <person name="Lutzoni F."/>
            <person name="Magnuson J."/>
            <person name="Mondo S."/>
            <person name="Nolan M."/>
            <person name="Ohm R."/>
            <person name="Pangilinan J."/>
            <person name="Park H.-J."/>
            <person name="Ramirez L."/>
            <person name="Alfaro M."/>
            <person name="Sun H."/>
            <person name="Tritt A."/>
            <person name="Yoshinaga Y."/>
            <person name="Zwiers L.-H."/>
            <person name="Turgeon B."/>
            <person name="Goodwin S."/>
            <person name="Spatafora J."/>
            <person name="Crous P."/>
            <person name="Grigoriev I."/>
        </authorList>
    </citation>
    <scope>NUCLEOTIDE SEQUENCE</scope>
    <source>
        <strain evidence="10">CBS 260.36</strain>
    </source>
</reference>
<sequence length="418" mass="44923">MPFCWSVGAVLLIFLSSTAGGTPSNTSPEDLFDVTDKYIVSLKPEVNVSRHMIILQDLQIKMRAKRADGPIFTGVSHQYLIGDYQGYAGHFDKSVIEQLQHYEDIVAIEPDQILNSSAYTTHVVANRRKGNGKGLTQQVPAPVGLQIISHDGYDLPGKYFYDKTAGAGTFGYILDSGINYRHREFARGRVSLGYNAIRGAPDTDLDGHGTAMAGIMGGRKFGVAKKAHLIMVKVVQRISMTSIVLAGLEWTINDIMKKRRQHKSVVNMSLGGRLDVALNAGVNAVASRGIPVVVAAGNANQNAALESPASAQGAIAVAAIDEHHRRADFSNWGPAVTIFAPGVRIQSSWIGGNKAAVVMSGTSASSPFVAGLVLYLRGMMELPDTKTTRAKLLELAVKNKVIKPKYTTNTLAYNGSGK</sequence>
<feature type="active site" description="Charge relay system" evidence="6">
    <location>
        <position position="208"/>
    </location>
</feature>
<evidence type="ECO:0000256" key="3">
    <source>
        <dbReference type="ARBA" id="ARBA00022729"/>
    </source>
</evidence>
<dbReference type="InterPro" id="IPR034193">
    <property type="entry name" value="PCSK9_ProteinaseK-like"/>
</dbReference>
<dbReference type="SUPFAM" id="SSF54897">
    <property type="entry name" value="Protease propeptides/inhibitors"/>
    <property type="match status" value="1"/>
</dbReference>
<protein>
    <submittedName>
        <fullName evidence="10">Oryzin</fullName>
    </submittedName>
</protein>
<evidence type="ECO:0000259" key="8">
    <source>
        <dbReference type="Pfam" id="PF00082"/>
    </source>
</evidence>
<organism evidence="10 11">
    <name type="scientific">Myriangium duriaei CBS 260.36</name>
    <dbReference type="NCBI Taxonomy" id="1168546"/>
    <lineage>
        <taxon>Eukaryota</taxon>
        <taxon>Fungi</taxon>
        <taxon>Dikarya</taxon>
        <taxon>Ascomycota</taxon>
        <taxon>Pezizomycotina</taxon>
        <taxon>Dothideomycetes</taxon>
        <taxon>Dothideomycetidae</taxon>
        <taxon>Myriangiales</taxon>
        <taxon>Myriangiaceae</taxon>
        <taxon>Myriangium</taxon>
    </lineage>
</organism>
<dbReference type="PANTHER" id="PTHR43806">
    <property type="entry name" value="PEPTIDASE S8"/>
    <property type="match status" value="1"/>
</dbReference>
<evidence type="ECO:0000256" key="6">
    <source>
        <dbReference type="PROSITE-ProRule" id="PRU01240"/>
    </source>
</evidence>
<dbReference type="InterPro" id="IPR023828">
    <property type="entry name" value="Peptidase_S8_Ser-AS"/>
</dbReference>
<dbReference type="InterPro" id="IPR036852">
    <property type="entry name" value="Peptidase_S8/S53_dom_sf"/>
</dbReference>
<keyword evidence="11" id="KW-1185">Reference proteome</keyword>
<dbReference type="GO" id="GO:0006508">
    <property type="term" value="P:proteolysis"/>
    <property type="evidence" value="ECO:0007669"/>
    <property type="project" value="UniProtKB-KW"/>
</dbReference>